<name>A0A9Q5VD44_PISSA</name>
<reference evidence="1 2" key="1">
    <citation type="submission" date="2019-04" db="EMBL/GenBank/DDBJ databases">
        <title>Complete genome sequencing of Piscirickettsia salmonis strain Psal-009.</title>
        <authorList>
            <person name="Schober I."/>
            <person name="Bunk B."/>
            <person name="Sproer C."/>
            <person name="Carril G.P."/>
            <person name="Riedel T."/>
            <person name="Flores-Herrera P.A."/>
            <person name="Nourdin-Galindo G."/>
            <person name="Marshall S.H."/>
            <person name="Overmann J."/>
        </authorList>
    </citation>
    <scope>NUCLEOTIDE SEQUENCE [LARGE SCALE GENOMIC DNA]</scope>
    <source>
        <strain evidence="1 2">Psal-009</strain>
    </source>
</reference>
<evidence type="ECO:0000313" key="1">
    <source>
        <dbReference type="EMBL" id="QGO05909.1"/>
    </source>
</evidence>
<accession>A0A9Q5VD44</accession>
<sequence>MKFLINQSLLLVIMLIAFTLVPITIVASEHATNRVNISAVAMQKVNEAQNSKLMSKDQEASIVNNTSISKQHKERPSGGFLALILLLIFIFVSTPILFIIWLSARRNK</sequence>
<protein>
    <submittedName>
        <fullName evidence="1">Uncharacterized protein</fullName>
    </submittedName>
</protein>
<dbReference type="AlphaFoldDB" id="A0A9Q5VD44"/>
<evidence type="ECO:0000313" key="2">
    <source>
        <dbReference type="Proteomes" id="UP000422232"/>
    </source>
</evidence>
<dbReference type="RefSeq" id="WP_032126682.1">
    <property type="nucleotide sequence ID" value="NZ_CP012413.1"/>
</dbReference>
<gene>
    <name evidence="1" type="ORF">Psal009_01806</name>
</gene>
<dbReference type="Proteomes" id="UP000422232">
    <property type="component" value="Chromosome"/>
</dbReference>
<dbReference type="EMBL" id="CP038908">
    <property type="protein sequence ID" value="QGO05909.1"/>
    <property type="molecule type" value="Genomic_DNA"/>
</dbReference>
<proteinExistence type="predicted"/>
<organism evidence="1 2">
    <name type="scientific">Piscirickettsia salmonis</name>
    <dbReference type="NCBI Taxonomy" id="1238"/>
    <lineage>
        <taxon>Bacteria</taxon>
        <taxon>Pseudomonadati</taxon>
        <taxon>Pseudomonadota</taxon>
        <taxon>Gammaproteobacteria</taxon>
        <taxon>Thiotrichales</taxon>
        <taxon>Piscirickettsiaceae</taxon>
        <taxon>Piscirickettsia</taxon>
    </lineage>
</organism>
<keyword evidence="2" id="KW-1185">Reference proteome</keyword>